<name>A0A9X4ET77_9VIBR</name>
<accession>A0A9X4ET77</accession>
<dbReference type="InterPro" id="IPR050855">
    <property type="entry name" value="NDM-1-like"/>
</dbReference>
<dbReference type="CDD" id="cd07739">
    <property type="entry name" value="metallo-hydrolase-like_MBL-fold"/>
    <property type="match status" value="1"/>
</dbReference>
<evidence type="ECO:0000259" key="2">
    <source>
        <dbReference type="SMART" id="SM00849"/>
    </source>
</evidence>
<keyword evidence="1" id="KW-0732">Signal</keyword>
<protein>
    <submittedName>
        <fullName evidence="3">Vmh family MBL fold metallo-hydrolase</fullName>
    </submittedName>
</protein>
<dbReference type="EMBL" id="JAKNBA010000003">
    <property type="protein sequence ID" value="MDE1241052.1"/>
    <property type="molecule type" value="Genomic_DNA"/>
</dbReference>
<sequence>MTFQQSALTGLLLASTSFSSLAALTFQTYNPGEKGIFPVSSTLISGEKQAILIDAQFGTKDGQALVDMIKQSGKELTAIYISGGDPDFYFGLEPLVAAFPDVSVLASKAVVQHIEETKDGKLQYWGPILADSAPSKVFVPKVFNRSEFSLEGEKIYVKELNTHQSYLWVPSQKVVLGGVAVTAGMHVWTADSQTPEARSEWVQALDKMADLKPTTVIPGHYLGNIPQGIEAVSFTKAYLGQFEKTLSKAKDSKQVVAEMVKAYPKLPGQQDLELSAQVNTGERQW</sequence>
<dbReference type="PANTHER" id="PTHR42951">
    <property type="entry name" value="METALLO-BETA-LACTAMASE DOMAIN-CONTAINING"/>
    <property type="match status" value="1"/>
</dbReference>
<evidence type="ECO:0000256" key="1">
    <source>
        <dbReference type="SAM" id="SignalP"/>
    </source>
</evidence>
<dbReference type="PANTHER" id="PTHR42951:SF14">
    <property type="entry name" value="METALLO-BETA-LACTAMASE SUPERFAMILY PROTEIN"/>
    <property type="match status" value="1"/>
</dbReference>
<evidence type="ECO:0000313" key="5">
    <source>
        <dbReference type="Proteomes" id="UP001140979"/>
    </source>
</evidence>
<gene>
    <name evidence="3" type="ORF">L9W94_02625</name>
    <name evidence="4" type="ORF">L9X51_15440</name>
</gene>
<feature type="chain" id="PRO_5040659269" evidence="1">
    <location>
        <begin position="23"/>
        <end position="285"/>
    </location>
</feature>
<feature type="domain" description="Metallo-beta-lactamase" evidence="2">
    <location>
        <begin position="38"/>
        <end position="220"/>
    </location>
</feature>
<feature type="signal peptide" evidence="1">
    <location>
        <begin position="1"/>
        <end position="22"/>
    </location>
</feature>
<evidence type="ECO:0000313" key="4">
    <source>
        <dbReference type="EMBL" id="MDE1347820.1"/>
    </source>
</evidence>
<dbReference type="InterPro" id="IPR036866">
    <property type="entry name" value="RibonucZ/Hydroxyglut_hydro"/>
</dbReference>
<proteinExistence type="predicted"/>
<dbReference type="Proteomes" id="UP001140979">
    <property type="component" value="Unassembled WGS sequence"/>
</dbReference>
<dbReference type="Pfam" id="PF00753">
    <property type="entry name" value="Lactamase_B"/>
    <property type="match status" value="1"/>
</dbReference>
<comment type="caution">
    <text evidence="3">The sequence shown here is derived from an EMBL/GenBank/DDBJ whole genome shotgun (WGS) entry which is preliminary data.</text>
</comment>
<dbReference type="Proteomes" id="UP001140978">
    <property type="component" value="Unassembled WGS sequence"/>
</dbReference>
<organism evidence="3 5">
    <name type="scientific">Vibrio aestuarianus</name>
    <dbReference type="NCBI Taxonomy" id="28171"/>
    <lineage>
        <taxon>Bacteria</taxon>
        <taxon>Pseudomonadati</taxon>
        <taxon>Pseudomonadota</taxon>
        <taxon>Gammaproteobacteria</taxon>
        <taxon>Vibrionales</taxon>
        <taxon>Vibrionaceae</taxon>
        <taxon>Vibrio</taxon>
    </lineage>
</organism>
<dbReference type="InterPro" id="IPR001279">
    <property type="entry name" value="Metallo-B-lactamas"/>
</dbReference>
<evidence type="ECO:0000313" key="3">
    <source>
        <dbReference type="EMBL" id="MDE1241052.1"/>
    </source>
</evidence>
<dbReference type="EMBL" id="JAKNAX010000055">
    <property type="protein sequence ID" value="MDE1347820.1"/>
    <property type="molecule type" value="Genomic_DNA"/>
</dbReference>
<dbReference type="Gene3D" id="3.60.15.10">
    <property type="entry name" value="Ribonuclease Z/Hydroxyacylglutathione hydrolase-like"/>
    <property type="match status" value="1"/>
</dbReference>
<dbReference type="AlphaFoldDB" id="A0A9X4ET77"/>
<reference evidence="3" key="1">
    <citation type="submission" date="2022-02" db="EMBL/GenBank/DDBJ databases">
        <title>Emergence and expansion in Europe of a Vibrio aestuarianus clonal complex pathogenic for oysters.</title>
        <authorList>
            <person name="Mesnil A."/>
            <person name="Travers M.-A."/>
        </authorList>
    </citation>
    <scope>NUCLEOTIDE SEQUENCE</scope>
    <source>
        <strain evidence="3">19_064_11T1</strain>
        <strain evidence="4">19_064_15T1</strain>
    </source>
</reference>
<dbReference type="NCBIfam" id="NF040580">
    <property type="entry name" value="MBL_fold_Vmh"/>
    <property type="match status" value="1"/>
</dbReference>
<dbReference type="SMART" id="SM00849">
    <property type="entry name" value="Lactamase_B"/>
    <property type="match status" value="1"/>
</dbReference>
<dbReference type="RefSeq" id="WP_171979877.1">
    <property type="nucleotide sequence ID" value="NZ_JAKNAV010000005.1"/>
</dbReference>
<dbReference type="SUPFAM" id="SSF56281">
    <property type="entry name" value="Metallo-hydrolase/oxidoreductase"/>
    <property type="match status" value="1"/>
</dbReference>